<proteinExistence type="predicted"/>
<comment type="caution">
    <text evidence="2">The sequence shown here is derived from an EMBL/GenBank/DDBJ whole genome shotgun (WGS) entry which is preliminary data.</text>
</comment>
<sequence>MFAAIGKFARSSLRLAGYAASASMIYFAVTGVAFPFIYGANELIASIARFAIAYLSFLVAAGLEAIICATPAGLDYDAALIDDNETRVGAADGASAVDTALAHARDQQLAFWINHNRG</sequence>
<evidence type="ECO:0000256" key="1">
    <source>
        <dbReference type="SAM" id="Phobius"/>
    </source>
</evidence>
<evidence type="ECO:0000313" key="2">
    <source>
        <dbReference type="EMBL" id="GLI95794.1"/>
    </source>
</evidence>
<keyword evidence="1" id="KW-1133">Transmembrane helix</keyword>
<name>A0A9W6GZJ7_9HYPH</name>
<keyword evidence="1" id="KW-0812">Transmembrane</keyword>
<protein>
    <submittedName>
        <fullName evidence="2">Uncharacterized protein</fullName>
    </submittedName>
</protein>
<keyword evidence="3" id="KW-1185">Reference proteome</keyword>
<feature type="transmembrane region" description="Helical" evidence="1">
    <location>
        <begin position="15"/>
        <end position="37"/>
    </location>
</feature>
<dbReference type="RefSeq" id="WP_281806810.1">
    <property type="nucleotide sequence ID" value="NZ_BSEC01000005.1"/>
</dbReference>
<dbReference type="AlphaFoldDB" id="A0A9W6GZJ7"/>
<dbReference type="EMBL" id="BSEC01000005">
    <property type="protein sequence ID" value="GLI95794.1"/>
    <property type="molecule type" value="Genomic_DNA"/>
</dbReference>
<keyword evidence="1" id="KW-0472">Membrane</keyword>
<evidence type="ECO:0000313" key="3">
    <source>
        <dbReference type="Proteomes" id="UP001144323"/>
    </source>
</evidence>
<organism evidence="2 3">
    <name type="scientific">Methylocystis echinoides</name>
    <dbReference type="NCBI Taxonomy" id="29468"/>
    <lineage>
        <taxon>Bacteria</taxon>
        <taxon>Pseudomonadati</taxon>
        <taxon>Pseudomonadota</taxon>
        <taxon>Alphaproteobacteria</taxon>
        <taxon>Hyphomicrobiales</taxon>
        <taxon>Methylocystaceae</taxon>
        <taxon>Methylocystis</taxon>
    </lineage>
</organism>
<gene>
    <name evidence="2" type="ORF">LMG27198_47860</name>
</gene>
<accession>A0A9W6GZJ7</accession>
<reference evidence="2" key="1">
    <citation type="journal article" date="2023" name="Int. J. Syst. Evol. Microbiol.">
        <title>Methylocystis iwaonis sp. nov., a type II methane-oxidizing bacterium from surface soil of a rice paddy field in Japan, and emended description of the genus Methylocystis (ex Whittenbury et al. 1970) Bowman et al. 1993.</title>
        <authorList>
            <person name="Kaise H."/>
            <person name="Sawadogo J.B."/>
            <person name="Alam M.S."/>
            <person name="Ueno C."/>
            <person name="Dianou D."/>
            <person name="Shinjo R."/>
            <person name="Asakawa S."/>
        </authorList>
    </citation>
    <scope>NUCLEOTIDE SEQUENCE</scope>
    <source>
        <strain evidence="2">LMG27198</strain>
    </source>
</reference>
<dbReference type="Proteomes" id="UP001144323">
    <property type="component" value="Unassembled WGS sequence"/>
</dbReference>
<feature type="transmembrane region" description="Helical" evidence="1">
    <location>
        <begin position="43"/>
        <end position="63"/>
    </location>
</feature>